<dbReference type="CDD" id="cd02947">
    <property type="entry name" value="TRX_family"/>
    <property type="match status" value="1"/>
</dbReference>
<keyword evidence="1" id="KW-0813">Transport</keyword>
<dbReference type="PANTHER" id="PTHR45663:SF11">
    <property type="entry name" value="GEO12009P1"/>
    <property type="match status" value="1"/>
</dbReference>
<feature type="domain" description="Thioredoxin" evidence="4">
    <location>
        <begin position="6"/>
        <end position="146"/>
    </location>
</feature>
<dbReference type="PROSITE" id="PS00194">
    <property type="entry name" value="THIOREDOXIN_1"/>
    <property type="match status" value="1"/>
</dbReference>
<dbReference type="PANTHER" id="PTHR45663">
    <property type="entry name" value="GEO12009P1"/>
    <property type="match status" value="1"/>
</dbReference>
<dbReference type="InterPro" id="IPR036249">
    <property type="entry name" value="Thioredoxin-like_sf"/>
</dbReference>
<dbReference type="Pfam" id="PF00085">
    <property type="entry name" value="Thioredoxin"/>
    <property type="match status" value="1"/>
</dbReference>
<organism evidence="5 6">
    <name type="scientific">Crucibulum laeve</name>
    <dbReference type="NCBI Taxonomy" id="68775"/>
    <lineage>
        <taxon>Eukaryota</taxon>
        <taxon>Fungi</taxon>
        <taxon>Dikarya</taxon>
        <taxon>Basidiomycota</taxon>
        <taxon>Agaricomycotina</taxon>
        <taxon>Agaricomycetes</taxon>
        <taxon>Agaricomycetidae</taxon>
        <taxon>Agaricales</taxon>
        <taxon>Agaricineae</taxon>
        <taxon>Nidulariaceae</taxon>
        <taxon>Crucibulum</taxon>
    </lineage>
</organism>
<sequence length="146" mass="16370">MTTLSLRSLRLAPTSTFRIATVGTRTRHFHRTPPRLALYPKADEKTFNKVVEVKDRVILVDFYADWCGPCHQLSPILEKLTKEPNTSGSGLPLDLVKIDTDAEFELGQKYKVRALPTVIAFKDGKPVSQFVGALRENDVKGFLEAL</sequence>
<evidence type="ECO:0000313" key="5">
    <source>
        <dbReference type="EMBL" id="TFK42338.1"/>
    </source>
</evidence>
<keyword evidence="6" id="KW-1185">Reference proteome</keyword>
<evidence type="ECO:0000256" key="2">
    <source>
        <dbReference type="ARBA" id="ARBA00022982"/>
    </source>
</evidence>
<evidence type="ECO:0000259" key="4">
    <source>
        <dbReference type="PROSITE" id="PS51352"/>
    </source>
</evidence>
<reference evidence="5 6" key="1">
    <citation type="journal article" date="2019" name="Nat. Ecol. Evol.">
        <title>Megaphylogeny resolves global patterns of mushroom evolution.</title>
        <authorList>
            <person name="Varga T."/>
            <person name="Krizsan K."/>
            <person name="Foldi C."/>
            <person name="Dima B."/>
            <person name="Sanchez-Garcia M."/>
            <person name="Sanchez-Ramirez S."/>
            <person name="Szollosi G.J."/>
            <person name="Szarkandi J.G."/>
            <person name="Papp V."/>
            <person name="Albert L."/>
            <person name="Andreopoulos W."/>
            <person name="Angelini C."/>
            <person name="Antonin V."/>
            <person name="Barry K.W."/>
            <person name="Bougher N.L."/>
            <person name="Buchanan P."/>
            <person name="Buyck B."/>
            <person name="Bense V."/>
            <person name="Catcheside P."/>
            <person name="Chovatia M."/>
            <person name="Cooper J."/>
            <person name="Damon W."/>
            <person name="Desjardin D."/>
            <person name="Finy P."/>
            <person name="Geml J."/>
            <person name="Haridas S."/>
            <person name="Hughes K."/>
            <person name="Justo A."/>
            <person name="Karasinski D."/>
            <person name="Kautmanova I."/>
            <person name="Kiss B."/>
            <person name="Kocsube S."/>
            <person name="Kotiranta H."/>
            <person name="LaButti K.M."/>
            <person name="Lechner B.E."/>
            <person name="Liimatainen K."/>
            <person name="Lipzen A."/>
            <person name="Lukacs Z."/>
            <person name="Mihaltcheva S."/>
            <person name="Morgado L.N."/>
            <person name="Niskanen T."/>
            <person name="Noordeloos M.E."/>
            <person name="Ohm R.A."/>
            <person name="Ortiz-Santana B."/>
            <person name="Ovrebo C."/>
            <person name="Racz N."/>
            <person name="Riley R."/>
            <person name="Savchenko A."/>
            <person name="Shiryaev A."/>
            <person name="Soop K."/>
            <person name="Spirin V."/>
            <person name="Szebenyi C."/>
            <person name="Tomsovsky M."/>
            <person name="Tulloss R.E."/>
            <person name="Uehling J."/>
            <person name="Grigoriev I.V."/>
            <person name="Vagvolgyi C."/>
            <person name="Papp T."/>
            <person name="Martin F.M."/>
            <person name="Miettinen O."/>
            <person name="Hibbett D.S."/>
            <person name="Nagy L.G."/>
        </authorList>
    </citation>
    <scope>NUCLEOTIDE SEQUENCE [LARGE SCALE GENOMIC DNA]</scope>
    <source>
        <strain evidence="5 6">CBS 166.37</strain>
    </source>
</reference>
<keyword evidence="2" id="KW-0249">Electron transport</keyword>
<dbReference type="GO" id="GO:0015035">
    <property type="term" value="F:protein-disulfide reductase activity"/>
    <property type="evidence" value="ECO:0007669"/>
    <property type="project" value="TreeGrafter"/>
</dbReference>
<protein>
    <submittedName>
        <fullName evidence="5">Thioredoxin-like protein</fullName>
    </submittedName>
</protein>
<evidence type="ECO:0000313" key="6">
    <source>
        <dbReference type="Proteomes" id="UP000308652"/>
    </source>
</evidence>
<proteinExistence type="predicted"/>
<dbReference type="GO" id="GO:0005737">
    <property type="term" value="C:cytoplasm"/>
    <property type="evidence" value="ECO:0007669"/>
    <property type="project" value="TreeGrafter"/>
</dbReference>
<dbReference type="PRINTS" id="PR00421">
    <property type="entry name" value="THIOREDOXIN"/>
</dbReference>
<dbReference type="Proteomes" id="UP000308652">
    <property type="component" value="Unassembled WGS sequence"/>
</dbReference>
<evidence type="ECO:0000256" key="3">
    <source>
        <dbReference type="ARBA" id="ARBA00023157"/>
    </source>
</evidence>
<accession>A0A5C3MEN1</accession>
<dbReference type="EMBL" id="ML213592">
    <property type="protein sequence ID" value="TFK42338.1"/>
    <property type="molecule type" value="Genomic_DNA"/>
</dbReference>
<dbReference type="InterPro" id="IPR017937">
    <property type="entry name" value="Thioredoxin_CS"/>
</dbReference>
<dbReference type="AlphaFoldDB" id="A0A5C3MEN1"/>
<dbReference type="STRING" id="68775.A0A5C3MEN1"/>
<dbReference type="OrthoDB" id="2121326at2759"/>
<evidence type="ECO:0000256" key="1">
    <source>
        <dbReference type="ARBA" id="ARBA00022448"/>
    </source>
</evidence>
<name>A0A5C3MEN1_9AGAR</name>
<dbReference type="Gene3D" id="3.40.30.10">
    <property type="entry name" value="Glutaredoxin"/>
    <property type="match status" value="1"/>
</dbReference>
<gene>
    <name evidence="5" type="ORF">BDQ12DRAFT_270735</name>
</gene>
<dbReference type="PROSITE" id="PS51352">
    <property type="entry name" value="THIOREDOXIN_2"/>
    <property type="match status" value="1"/>
</dbReference>
<dbReference type="InterPro" id="IPR013766">
    <property type="entry name" value="Thioredoxin_domain"/>
</dbReference>
<dbReference type="SUPFAM" id="SSF52833">
    <property type="entry name" value="Thioredoxin-like"/>
    <property type="match status" value="1"/>
</dbReference>
<keyword evidence="3" id="KW-1015">Disulfide bond</keyword>